<feature type="chain" id="PRO_5018281450" evidence="1">
    <location>
        <begin position="25"/>
        <end position="194"/>
    </location>
</feature>
<dbReference type="RefSeq" id="WP_123878441.1">
    <property type="nucleotide sequence ID" value="NZ_RPFZ01000001.1"/>
</dbReference>
<evidence type="ECO:0000313" key="2">
    <source>
        <dbReference type="EMBL" id="RPF70708.1"/>
    </source>
</evidence>
<dbReference type="Proteomes" id="UP000275232">
    <property type="component" value="Unassembled WGS sequence"/>
</dbReference>
<evidence type="ECO:0000256" key="1">
    <source>
        <dbReference type="SAM" id="SignalP"/>
    </source>
</evidence>
<organism evidence="2 3">
    <name type="scientific">Aurantiacibacter spongiae</name>
    <dbReference type="NCBI Taxonomy" id="2488860"/>
    <lineage>
        <taxon>Bacteria</taxon>
        <taxon>Pseudomonadati</taxon>
        <taxon>Pseudomonadota</taxon>
        <taxon>Alphaproteobacteria</taxon>
        <taxon>Sphingomonadales</taxon>
        <taxon>Erythrobacteraceae</taxon>
        <taxon>Aurantiacibacter</taxon>
    </lineage>
</organism>
<evidence type="ECO:0000313" key="3">
    <source>
        <dbReference type="Proteomes" id="UP000275232"/>
    </source>
</evidence>
<sequence length="194" mass="20601">MVLRKLPVLPAVLALSVPATPVRAEVVEASDGGFATRSEAVVRLPRDDVWLILKEPARWWNGAHSWSADAGNLSLDARAGGCFCEALPNRGSVEHARVINAAPGAMLRMKGALGPLRAEPVDGVLTVMLEPTGEDTRIVWTYVVGGYSRISFEQVAPAVAGVMAEQLARLVNLIERGSPHRGRGNADGGDLASF</sequence>
<dbReference type="EMBL" id="RPFZ01000001">
    <property type="protein sequence ID" value="RPF70708.1"/>
    <property type="molecule type" value="Genomic_DNA"/>
</dbReference>
<dbReference type="InterPro" id="IPR023393">
    <property type="entry name" value="START-like_dom_sf"/>
</dbReference>
<dbReference type="AlphaFoldDB" id="A0A3N5D811"/>
<name>A0A3N5D811_9SPHN</name>
<gene>
    <name evidence="2" type="ORF">EG799_03050</name>
</gene>
<feature type="signal peptide" evidence="1">
    <location>
        <begin position="1"/>
        <end position="24"/>
    </location>
</feature>
<keyword evidence="3" id="KW-1185">Reference proteome</keyword>
<keyword evidence="1" id="KW-0732">Signal</keyword>
<dbReference type="OrthoDB" id="5735475at2"/>
<dbReference type="SUPFAM" id="SSF55961">
    <property type="entry name" value="Bet v1-like"/>
    <property type="match status" value="1"/>
</dbReference>
<reference evidence="2 3" key="1">
    <citation type="submission" date="2018-11" db="EMBL/GenBank/DDBJ databases">
        <title>Erythrobacter spongiae sp. nov., isolated from a marine sponge.</title>
        <authorList>
            <person name="Zhuang L."/>
            <person name="Luo L."/>
        </authorList>
    </citation>
    <scope>NUCLEOTIDE SEQUENCE [LARGE SCALE GENOMIC DNA]</scope>
    <source>
        <strain evidence="2 3">HN-E23</strain>
    </source>
</reference>
<protein>
    <submittedName>
        <fullName evidence="2">ATPase</fullName>
    </submittedName>
</protein>
<dbReference type="Gene3D" id="3.30.530.20">
    <property type="match status" value="1"/>
</dbReference>
<comment type="caution">
    <text evidence="2">The sequence shown here is derived from an EMBL/GenBank/DDBJ whole genome shotgun (WGS) entry which is preliminary data.</text>
</comment>
<proteinExistence type="predicted"/>
<accession>A0A3N5D811</accession>